<comment type="function">
    <text evidence="3">Component of the exocyst complex.</text>
</comment>
<dbReference type="EMBL" id="KE346355">
    <property type="protein sequence ID" value="EXC35076.1"/>
    <property type="molecule type" value="Genomic_DNA"/>
</dbReference>
<comment type="similarity">
    <text evidence="1 3">Belongs to the EXO70 family.</text>
</comment>
<dbReference type="PANTHER" id="PTHR12542">
    <property type="entry name" value="EXOCYST COMPLEX PROTEIN EXO70"/>
    <property type="match status" value="1"/>
</dbReference>
<dbReference type="InterPro" id="IPR016159">
    <property type="entry name" value="Cullin_repeat-like_dom_sf"/>
</dbReference>
<sequence length="621" mass="69834">MLFGSRSPSPMSSPSRSTIPPSSPHQTFCETLLDENIETAQSLIEKWDSDDVTASSLFHGDDRLEAGQYLNAVKDLQSTMHLIISKSSASVKLVRAQVLMETAMKRLQKEFYQIMSSNRQYLDPESVSTHSSRTSTVSSFSDFEDELENEFRVTTESISEMERVSAAAMADLKAIADCMISVGYGKECVKIYKTIRKSIVDEGLYHLGVEKTCLSQIQKMDWGVLEYKIKNWVNAVKVAVKTLFYGERILCDHVFSASESIRESCYSEITGEGATWLFSFPEFVAKCKKSPEKMFRTLDLYDAISDLWPLIDSIFSFESTSAVRSLAMNSLLKLGEAVRIIFADFESAIQKDTSKAAVRGGGVHPLTRYVMNYVAFLTDYSEILADIFADWPLSIQSPLPESYFGSLESADVSSSSISVRFVWLVLVLLCKLDGKAELYKDVALSYLFLANNLQYVVAKVRDSNLRFLLGDDWVAKHEEKVKNYAANYERVGWSKVYSSLPADPTADISSEQTKECFLRLNASFEEAYRKQISWVVPDAKLRDELKYSVSRRLVPAYRAFYEKHRDGLGRKCGSESLVRYLPENMDNYLSDLFFGAGEVGVVSSASSSPSPSSHYLGRRRG</sequence>
<dbReference type="GO" id="GO:0005546">
    <property type="term" value="F:phosphatidylinositol-4,5-bisphosphate binding"/>
    <property type="evidence" value="ECO:0007669"/>
    <property type="project" value="InterPro"/>
</dbReference>
<evidence type="ECO:0000259" key="5">
    <source>
        <dbReference type="Pfam" id="PF03081"/>
    </source>
</evidence>
<dbReference type="FunFam" id="1.20.1280.170:FF:000003">
    <property type="entry name" value="Exocyst subunit Exo70 family protein"/>
    <property type="match status" value="1"/>
</dbReference>
<dbReference type="OrthoDB" id="1922221at2759"/>
<name>W9SME5_9ROSA</name>
<evidence type="ECO:0000313" key="7">
    <source>
        <dbReference type="Proteomes" id="UP000030645"/>
    </source>
</evidence>
<dbReference type="GO" id="GO:0015031">
    <property type="term" value="P:protein transport"/>
    <property type="evidence" value="ECO:0007669"/>
    <property type="project" value="UniProtKB-KW"/>
</dbReference>
<dbReference type="GO" id="GO:0006887">
    <property type="term" value="P:exocytosis"/>
    <property type="evidence" value="ECO:0007669"/>
    <property type="project" value="UniProtKB-KW"/>
</dbReference>
<evidence type="ECO:0000256" key="1">
    <source>
        <dbReference type="ARBA" id="ARBA00006756"/>
    </source>
</evidence>
<keyword evidence="3" id="KW-0653">Protein transport</keyword>
<dbReference type="AlphaFoldDB" id="W9SME5"/>
<dbReference type="SUPFAM" id="SSF74788">
    <property type="entry name" value="Cullin repeat-like"/>
    <property type="match status" value="1"/>
</dbReference>
<dbReference type="GO" id="GO:0000145">
    <property type="term" value="C:exocyst"/>
    <property type="evidence" value="ECO:0007669"/>
    <property type="project" value="InterPro"/>
</dbReference>
<evidence type="ECO:0000313" key="6">
    <source>
        <dbReference type="EMBL" id="EXC35076.1"/>
    </source>
</evidence>
<dbReference type="InterPro" id="IPR004140">
    <property type="entry name" value="Exo70"/>
</dbReference>
<feature type="compositionally biased region" description="Low complexity" evidence="4">
    <location>
        <begin position="1"/>
        <end position="20"/>
    </location>
</feature>
<dbReference type="Pfam" id="PF20669">
    <property type="entry name" value="Exo70_N"/>
    <property type="match status" value="1"/>
</dbReference>
<organism evidence="6 7">
    <name type="scientific">Morus notabilis</name>
    <dbReference type="NCBI Taxonomy" id="981085"/>
    <lineage>
        <taxon>Eukaryota</taxon>
        <taxon>Viridiplantae</taxon>
        <taxon>Streptophyta</taxon>
        <taxon>Embryophyta</taxon>
        <taxon>Tracheophyta</taxon>
        <taxon>Spermatophyta</taxon>
        <taxon>Magnoliopsida</taxon>
        <taxon>eudicotyledons</taxon>
        <taxon>Gunneridae</taxon>
        <taxon>Pentapetalae</taxon>
        <taxon>rosids</taxon>
        <taxon>fabids</taxon>
        <taxon>Rosales</taxon>
        <taxon>Moraceae</taxon>
        <taxon>Moreae</taxon>
        <taxon>Morus</taxon>
    </lineage>
</organism>
<keyword evidence="7" id="KW-1185">Reference proteome</keyword>
<dbReference type="Proteomes" id="UP000030645">
    <property type="component" value="Unassembled WGS sequence"/>
</dbReference>
<dbReference type="eggNOG" id="KOG2344">
    <property type="taxonomic scope" value="Eukaryota"/>
</dbReference>
<proteinExistence type="inferred from homology"/>
<dbReference type="Gene3D" id="1.20.1280.170">
    <property type="entry name" value="Exocyst complex component Exo70"/>
    <property type="match status" value="1"/>
</dbReference>
<dbReference type="Pfam" id="PF03081">
    <property type="entry name" value="Exo70_C"/>
    <property type="match status" value="1"/>
</dbReference>
<accession>W9SME5</accession>
<dbReference type="STRING" id="981085.W9SME5"/>
<protein>
    <recommendedName>
        <fullName evidence="3">Exocyst subunit Exo70 family protein</fullName>
    </recommendedName>
</protein>
<feature type="region of interest" description="Disordered" evidence="4">
    <location>
        <begin position="1"/>
        <end position="25"/>
    </location>
</feature>
<dbReference type="InterPro" id="IPR046364">
    <property type="entry name" value="Exo70_C"/>
</dbReference>
<evidence type="ECO:0000256" key="2">
    <source>
        <dbReference type="ARBA" id="ARBA00022448"/>
    </source>
</evidence>
<reference evidence="7" key="1">
    <citation type="submission" date="2013-01" db="EMBL/GenBank/DDBJ databases">
        <title>Draft Genome Sequence of a Mulberry Tree, Morus notabilis C.K. Schneid.</title>
        <authorList>
            <person name="He N."/>
            <person name="Zhao S."/>
        </authorList>
    </citation>
    <scope>NUCLEOTIDE SEQUENCE</scope>
</reference>
<dbReference type="PANTHER" id="PTHR12542:SF17">
    <property type="entry name" value="EXOCYST SUBUNIT EXO70 FAMILY PROTEIN"/>
    <property type="match status" value="1"/>
</dbReference>
<evidence type="ECO:0000256" key="4">
    <source>
        <dbReference type="SAM" id="MobiDB-lite"/>
    </source>
</evidence>
<gene>
    <name evidence="6" type="ORF">L484_010858</name>
</gene>
<keyword evidence="3" id="KW-0268">Exocytosis</keyword>
<evidence type="ECO:0000256" key="3">
    <source>
        <dbReference type="RuleBase" id="RU365026"/>
    </source>
</evidence>
<feature type="domain" description="Exocyst complex subunit Exo70 C-terminal" evidence="5">
    <location>
        <begin position="230"/>
        <end position="591"/>
    </location>
</feature>
<keyword evidence="2 3" id="KW-0813">Transport</keyword>
<dbReference type="KEGG" id="mnt:21394141"/>